<feature type="signal peptide" evidence="6">
    <location>
        <begin position="1"/>
        <end position="20"/>
    </location>
</feature>
<sequence>MRKKLVAMLMSGLMVSMVMAGCGNNGADNRTEPNSNSNGEGGLTTDEITLKVWESSGETEEFIKQAGEEFTKLYPNITIEYENVELGDANTQIALDGPGGVGADVFATPSNTIGGLVAGGHILAVDEEDVVGKVAASCEAAVTYDGKIYGYPVSDETYALFYNKDLIEEAPTTWEEVEEFCKEFNSGSKYGIIWNVADAYYSPIFTGKNGNKLFGEDGTDTSSTYMNNEEAIEGMEYFQSFRQYLDVPAADLSDNAVCLAAFTEGNAAMYITGPWNVASCEDAGMNFGVAPLPALPGDENPAASFSGARTMQVSAYTDYPEEAKEFAKFLISEEMQQLRFELTGAIPSVDIEVESEYMAGFQAQLEYAYPMPSIAEIDNFWDPMNNACSNVWDGADVKKEMDTVNSSVLQR</sequence>
<keyword evidence="2 6" id="KW-0813">Transport</keyword>
<evidence type="ECO:0000256" key="4">
    <source>
        <dbReference type="ARBA" id="ARBA00022729"/>
    </source>
</evidence>
<evidence type="ECO:0000313" key="7">
    <source>
        <dbReference type="EMBL" id="HIR89659.1"/>
    </source>
</evidence>
<name>A0A9D1EG44_9FIRM</name>
<evidence type="ECO:0000313" key="8">
    <source>
        <dbReference type="Proteomes" id="UP000824201"/>
    </source>
</evidence>
<comment type="similarity">
    <text evidence="1 6">Belongs to the bacterial solute-binding protein 1 family.</text>
</comment>
<dbReference type="PROSITE" id="PS01037">
    <property type="entry name" value="SBP_BACTERIAL_1"/>
    <property type="match status" value="1"/>
</dbReference>
<keyword evidence="6" id="KW-0472">Membrane</keyword>
<dbReference type="PANTHER" id="PTHR30061:SF50">
    <property type="entry name" value="MALTOSE_MALTODEXTRIN-BINDING PERIPLASMIC PROTEIN"/>
    <property type="match status" value="1"/>
</dbReference>
<protein>
    <recommendedName>
        <fullName evidence="5 6">Maltodextrin-binding protein</fullName>
    </recommendedName>
</protein>
<proteinExistence type="inferred from homology"/>
<evidence type="ECO:0000256" key="1">
    <source>
        <dbReference type="ARBA" id="ARBA00008520"/>
    </source>
</evidence>
<dbReference type="GO" id="GO:1901982">
    <property type="term" value="F:maltose binding"/>
    <property type="evidence" value="ECO:0007669"/>
    <property type="project" value="TreeGrafter"/>
</dbReference>
<dbReference type="Proteomes" id="UP000824201">
    <property type="component" value="Unassembled WGS sequence"/>
</dbReference>
<comment type="subcellular location">
    <subcellularLocation>
        <location evidence="6">Cell membrane</location>
        <topology evidence="6">Lipid-anchor</topology>
    </subcellularLocation>
</comment>
<dbReference type="PRINTS" id="PR00181">
    <property type="entry name" value="MALTOSEBP"/>
</dbReference>
<dbReference type="EMBL" id="DVHN01000165">
    <property type="protein sequence ID" value="HIR89659.1"/>
    <property type="molecule type" value="Genomic_DNA"/>
</dbReference>
<dbReference type="Gene3D" id="3.40.190.10">
    <property type="entry name" value="Periplasmic binding protein-like II"/>
    <property type="match status" value="2"/>
</dbReference>
<dbReference type="Pfam" id="PF01547">
    <property type="entry name" value="SBP_bac_1"/>
    <property type="match status" value="1"/>
</dbReference>
<dbReference type="SUPFAM" id="SSF53850">
    <property type="entry name" value="Periplasmic binding protein-like II"/>
    <property type="match status" value="1"/>
</dbReference>
<comment type="caution">
    <text evidence="7">The sequence shown here is derived from an EMBL/GenBank/DDBJ whole genome shotgun (WGS) entry which is preliminary data.</text>
</comment>
<dbReference type="GO" id="GO:0015768">
    <property type="term" value="P:maltose transport"/>
    <property type="evidence" value="ECO:0007669"/>
    <property type="project" value="TreeGrafter"/>
</dbReference>
<dbReference type="CDD" id="cd13586">
    <property type="entry name" value="PBP2_Maltose_binding_like"/>
    <property type="match status" value="1"/>
</dbReference>
<keyword evidence="6" id="KW-1003">Cell membrane</keyword>
<evidence type="ECO:0000256" key="5">
    <source>
        <dbReference type="ARBA" id="ARBA00030303"/>
    </source>
</evidence>
<keyword evidence="6" id="KW-0449">Lipoprotein</keyword>
<dbReference type="PANTHER" id="PTHR30061">
    <property type="entry name" value="MALTOSE-BINDING PERIPLASMIC PROTEIN"/>
    <property type="match status" value="1"/>
</dbReference>
<dbReference type="GO" id="GO:0042956">
    <property type="term" value="P:maltodextrin transmembrane transport"/>
    <property type="evidence" value="ECO:0007669"/>
    <property type="project" value="TreeGrafter"/>
</dbReference>
<evidence type="ECO:0000256" key="3">
    <source>
        <dbReference type="ARBA" id="ARBA00022597"/>
    </source>
</evidence>
<dbReference type="PROSITE" id="PS51257">
    <property type="entry name" value="PROKAR_LIPOPROTEIN"/>
    <property type="match status" value="1"/>
</dbReference>
<accession>A0A9D1EG44</accession>
<evidence type="ECO:0000256" key="2">
    <source>
        <dbReference type="ARBA" id="ARBA00022448"/>
    </source>
</evidence>
<dbReference type="InterPro" id="IPR006060">
    <property type="entry name" value="Maltose/Cyclodextrin-bd"/>
</dbReference>
<keyword evidence="3 6" id="KW-0762">Sugar transport</keyword>
<organism evidence="7 8">
    <name type="scientific">Candidatus Fimimorpha faecalis</name>
    <dbReference type="NCBI Taxonomy" id="2840824"/>
    <lineage>
        <taxon>Bacteria</taxon>
        <taxon>Bacillati</taxon>
        <taxon>Bacillota</taxon>
        <taxon>Clostridia</taxon>
        <taxon>Eubacteriales</taxon>
        <taxon>Candidatus Fimimorpha</taxon>
    </lineage>
</organism>
<dbReference type="InterPro" id="IPR006059">
    <property type="entry name" value="SBP"/>
</dbReference>
<dbReference type="GO" id="GO:0015144">
    <property type="term" value="F:carbohydrate transmembrane transporter activity"/>
    <property type="evidence" value="ECO:0007669"/>
    <property type="project" value="InterPro"/>
</dbReference>
<dbReference type="AlphaFoldDB" id="A0A9D1EG44"/>
<dbReference type="GO" id="GO:0055052">
    <property type="term" value="C:ATP-binding cassette (ABC) transporter complex, substrate-binding subunit-containing"/>
    <property type="evidence" value="ECO:0007669"/>
    <property type="project" value="TreeGrafter"/>
</dbReference>
<keyword evidence="4 6" id="KW-0732">Signal</keyword>
<reference evidence="7" key="2">
    <citation type="journal article" date="2021" name="PeerJ">
        <title>Extensive microbial diversity within the chicken gut microbiome revealed by metagenomics and culture.</title>
        <authorList>
            <person name="Gilroy R."/>
            <person name="Ravi A."/>
            <person name="Getino M."/>
            <person name="Pursley I."/>
            <person name="Horton D.L."/>
            <person name="Alikhan N.F."/>
            <person name="Baker D."/>
            <person name="Gharbi K."/>
            <person name="Hall N."/>
            <person name="Watson M."/>
            <person name="Adriaenssens E.M."/>
            <person name="Foster-Nyarko E."/>
            <person name="Jarju S."/>
            <person name="Secka A."/>
            <person name="Antonio M."/>
            <person name="Oren A."/>
            <person name="Chaudhuri R.R."/>
            <person name="La Ragione R."/>
            <person name="Hildebrand F."/>
            <person name="Pallen M.J."/>
        </authorList>
    </citation>
    <scope>NUCLEOTIDE SEQUENCE</scope>
    <source>
        <strain evidence="7">ChiW13-3771</strain>
    </source>
</reference>
<dbReference type="InterPro" id="IPR006061">
    <property type="entry name" value="SBP_1_CS"/>
</dbReference>
<gene>
    <name evidence="7" type="ORF">IAC96_11995</name>
</gene>
<evidence type="ECO:0000256" key="6">
    <source>
        <dbReference type="RuleBase" id="RU365005"/>
    </source>
</evidence>
<reference evidence="7" key="1">
    <citation type="submission" date="2020-10" db="EMBL/GenBank/DDBJ databases">
        <authorList>
            <person name="Gilroy R."/>
        </authorList>
    </citation>
    <scope>NUCLEOTIDE SEQUENCE</scope>
    <source>
        <strain evidence="7">ChiW13-3771</strain>
    </source>
</reference>
<feature type="chain" id="PRO_5039759073" description="Maltodextrin-binding protein" evidence="6">
    <location>
        <begin position="21"/>
        <end position="411"/>
    </location>
</feature>